<dbReference type="Proteomes" id="UP000197032">
    <property type="component" value="Unassembled WGS sequence"/>
</dbReference>
<dbReference type="AlphaFoldDB" id="A0A1Z5HPB6"/>
<dbReference type="EMBL" id="BDGJ01000007">
    <property type="protein sequence ID" value="GAW91130.1"/>
    <property type="molecule type" value="Genomic_DNA"/>
</dbReference>
<name>A0A1Z5HPB6_9FIRM</name>
<dbReference type="InterPro" id="IPR010298">
    <property type="entry name" value="YacP-like"/>
</dbReference>
<dbReference type="PANTHER" id="PTHR34547:SF1">
    <property type="entry name" value="YACP-LIKE NYN DOMAIN PROTEIN"/>
    <property type="match status" value="1"/>
</dbReference>
<evidence type="ECO:0000313" key="2">
    <source>
        <dbReference type="Proteomes" id="UP000197032"/>
    </source>
</evidence>
<reference evidence="2" key="1">
    <citation type="journal article" date="2017" name="Appl. Environ. Microbiol.">
        <title>Genomic analysis of Calderihabitans maritimus KKC1, a thermophilic hydrogenogenic carboxydotrophic bacterium isolated from marine sediment.</title>
        <authorList>
            <person name="Omae K."/>
            <person name="Yoneda Y."/>
            <person name="Fukuyama Y."/>
            <person name="Yoshida T."/>
            <person name="Sako Y."/>
        </authorList>
    </citation>
    <scope>NUCLEOTIDE SEQUENCE [LARGE SCALE GENOMIC DNA]</scope>
    <source>
        <strain evidence="2">KKC1</strain>
    </source>
</reference>
<proteinExistence type="predicted"/>
<sequence>MEEYLVIDGYNVINGWPELNHLKEKSFEHARDKLIEMFSNYQAFLGIKVIIVFDAHHVKGSTQKKEIISGVEVIYSGEGETADMVIEKLVDRLPDGVLVSVATSDWAEQRMIMGKGALRLSVRELYRKVQQAEESSRRYFSSKPCNPFPLDSQLDEYLKVRLEKWRRDK</sequence>
<comment type="caution">
    <text evidence="1">The sequence shown here is derived from an EMBL/GenBank/DDBJ whole genome shotgun (WGS) entry which is preliminary data.</text>
</comment>
<dbReference type="CDD" id="cd10912">
    <property type="entry name" value="PIN_YacP-like"/>
    <property type="match status" value="1"/>
</dbReference>
<protein>
    <submittedName>
        <fullName evidence="1">Predicted RNA-binding protein containing a PIN domain</fullName>
    </submittedName>
</protein>
<dbReference type="PANTHER" id="PTHR34547">
    <property type="entry name" value="YACP-LIKE NYN DOMAIN PROTEIN"/>
    <property type="match status" value="1"/>
</dbReference>
<keyword evidence="2" id="KW-1185">Reference proteome</keyword>
<dbReference type="OrthoDB" id="9792160at2"/>
<dbReference type="RefSeq" id="WP_088552718.1">
    <property type="nucleotide sequence ID" value="NZ_BDGJ01000007.1"/>
</dbReference>
<gene>
    <name evidence="1" type="ORF">KKC1_02920</name>
</gene>
<accession>A0A1Z5HPB6</accession>
<organism evidence="1 2">
    <name type="scientific">Calderihabitans maritimus</name>
    <dbReference type="NCBI Taxonomy" id="1246530"/>
    <lineage>
        <taxon>Bacteria</taxon>
        <taxon>Bacillati</taxon>
        <taxon>Bacillota</taxon>
        <taxon>Clostridia</taxon>
        <taxon>Neomoorellales</taxon>
        <taxon>Calderihabitantaceae</taxon>
        <taxon>Calderihabitans</taxon>
    </lineage>
</organism>
<evidence type="ECO:0000313" key="1">
    <source>
        <dbReference type="EMBL" id="GAW91130.1"/>
    </source>
</evidence>
<dbReference type="Pfam" id="PF05991">
    <property type="entry name" value="NYN_YacP"/>
    <property type="match status" value="1"/>
</dbReference>